<comment type="caution">
    <text evidence="1">The sequence shown here is derived from an EMBL/GenBank/DDBJ whole genome shotgun (WGS) entry which is preliminary data.</text>
</comment>
<organism evidence="1 2">
    <name type="scientific">Mycolicibacterium aromaticivorans JS19b1 = JCM 16368</name>
    <dbReference type="NCBI Taxonomy" id="1440774"/>
    <lineage>
        <taxon>Bacteria</taxon>
        <taxon>Bacillati</taxon>
        <taxon>Actinomycetota</taxon>
        <taxon>Actinomycetes</taxon>
        <taxon>Mycobacteriales</taxon>
        <taxon>Mycobacteriaceae</taxon>
        <taxon>Mycolicibacterium</taxon>
    </lineage>
</organism>
<proteinExistence type="predicted"/>
<reference evidence="1" key="1">
    <citation type="submission" date="2014-05" db="EMBL/GenBank/DDBJ databases">
        <title>Genome sequence of Mycobacterium aromaticivorans strain JS19b1T (= DSM 45407T).</title>
        <authorList>
            <person name="Kwak Y."/>
            <person name="Park G.-S."/>
            <person name="Li Q.X."/>
            <person name="Lee S.-E."/>
            <person name="Shin J.-H."/>
        </authorList>
    </citation>
    <scope>NUCLEOTIDE SEQUENCE [LARGE SCALE GENOMIC DNA]</scope>
    <source>
        <strain evidence="1">JS19b1</strain>
    </source>
</reference>
<dbReference type="EMBL" id="JALN02000006">
    <property type="protein sequence ID" value="KDE96665.1"/>
    <property type="molecule type" value="Genomic_DNA"/>
</dbReference>
<protein>
    <submittedName>
        <fullName evidence="1">Uncharacterized protein</fullName>
    </submittedName>
</protein>
<accession>A0A064C8N9</accession>
<dbReference type="Proteomes" id="UP000022835">
    <property type="component" value="Unassembled WGS sequence"/>
</dbReference>
<keyword evidence="2" id="KW-1185">Reference proteome</keyword>
<evidence type="ECO:0000313" key="2">
    <source>
        <dbReference type="Proteomes" id="UP000022835"/>
    </source>
</evidence>
<sequence length="119" mass="13614">MSRWAGFDLVHAWRVGDQADWDAVLDRHEGPWPDTLAGYDGTWSQSLRAHQLLTELDGIELSYEIGLASGGVSIDWRDNHIRRVQRWRMAGMKEAALAQLDRLSPDTVLYRLPKNWLAS</sequence>
<evidence type="ECO:0000313" key="1">
    <source>
        <dbReference type="EMBL" id="KDE96665.1"/>
    </source>
</evidence>
<dbReference type="AlphaFoldDB" id="A0A064C8N9"/>
<gene>
    <name evidence="1" type="ORF">Y900_031090</name>
</gene>
<name>A0A064C8N9_9MYCO</name>
<dbReference type="eggNOG" id="ENOG50306UG">
    <property type="taxonomic scope" value="Bacteria"/>
</dbReference>